<organism evidence="1 2">
    <name type="scientific">Haoranjiania flava</name>
    <dbReference type="NCBI Taxonomy" id="1856322"/>
    <lineage>
        <taxon>Bacteria</taxon>
        <taxon>Pseudomonadati</taxon>
        <taxon>Bacteroidota</taxon>
        <taxon>Chitinophagia</taxon>
        <taxon>Chitinophagales</taxon>
        <taxon>Chitinophagaceae</taxon>
        <taxon>Haoranjiania</taxon>
    </lineage>
</organism>
<evidence type="ECO:0008006" key="3">
    <source>
        <dbReference type="Google" id="ProtNLM"/>
    </source>
</evidence>
<proteinExistence type="predicted"/>
<evidence type="ECO:0000313" key="2">
    <source>
        <dbReference type="Proteomes" id="UP001209317"/>
    </source>
</evidence>
<accession>A0AAE3IK74</accession>
<gene>
    <name evidence="1" type="ORF">OD355_03665</name>
</gene>
<keyword evidence="2" id="KW-1185">Reference proteome</keyword>
<dbReference type="EMBL" id="JAOTPL010000003">
    <property type="protein sequence ID" value="MCU7693610.1"/>
    <property type="molecule type" value="Genomic_DNA"/>
</dbReference>
<reference evidence="1" key="1">
    <citation type="submission" date="2022-10" db="EMBL/GenBank/DDBJ databases">
        <authorList>
            <person name="Kim H.S."/>
            <person name="Kim J.-S."/>
            <person name="Suh M.K."/>
            <person name="Eom M.K."/>
            <person name="Lee J.-S."/>
        </authorList>
    </citation>
    <scope>NUCLEOTIDE SEQUENCE</scope>
    <source>
        <strain evidence="1">LIP-5</strain>
    </source>
</reference>
<dbReference type="AlphaFoldDB" id="A0AAE3IK74"/>
<dbReference type="RefSeq" id="WP_263037097.1">
    <property type="nucleotide sequence ID" value="NZ_JAOTPL010000003.1"/>
</dbReference>
<dbReference type="Proteomes" id="UP001209317">
    <property type="component" value="Unassembled WGS sequence"/>
</dbReference>
<sequence length="150" mass="18085">MAPIKRHPALQSLSREHHHTLLLSWKIKNGLAKGVDVNRIKKYCDWYYEDHLLPHFKVEEKELEKIVDNTHPLMQQMKQEHQRIITLFEHPADKNTFAEIVEVLHNHIRFEERVLFNEIQNIATEQQLQAFADAHQDERFVENIEDEFWK</sequence>
<comment type="caution">
    <text evidence="1">The sequence shown here is derived from an EMBL/GenBank/DDBJ whole genome shotgun (WGS) entry which is preliminary data.</text>
</comment>
<protein>
    <recommendedName>
        <fullName evidence="3">Hemerythrin domain-containing protein</fullName>
    </recommendedName>
</protein>
<evidence type="ECO:0000313" key="1">
    <source>
        <dbReference type="EMBL" id="MCU7693610.1"/>
    </source>
</evidence>
<name>A0AAE3IK74_9BACT</name>